<evidence type="ECO:0000313" key="2">
    <source>
        <dbReference type="Proteomes" id="UP000317421"/>
    </source>
</evidence>
<keyword evidence="2" id="KW-1185">Reference proteome</keyword>
<sequence>MDGPPPPAPLVPVPHRVTLRTLRSACCVLRRSFLAYLSHARPYVGPEAAAEEEVLDELIARQEALADRVAAKVQALGGEEPHCDFPAEFTAAHDVSIGYAMRRAAELHQADLVRLRELREEQHDPDADKLLADVVHEAEAIRDQFKLANQPAGAR</sequence>
<organism evidence="1 2">
    <name type="scientific">Botrimarina colliarenosi</name>
    <dbReference type="NCBI Taxonomy" id="2528001"/>
    <lineage>
        <taxon>Bacteria</taxon>
        <taxon>Pseudomonadati</taxon>
        <taxon>Planctomycetota</taxon>
        <taxon>Planctomycetia</taxon>
        <taxon>Pirellulales</taxon>
        <taxon>Lacipirellulaceae</taxon>
        <taxon>Botrimarina</taxon>
    </lineage>
</organism>
<evidence type="ECO:0008006" key="3">
    <source>
        <dbReference type="Google" id="ProtNLM"/>
    </source>
</evidence>
<proteinExistence type="predicted"/>
<evidence type="ECO:0000313" key="1">
    <source>
        <dbReference type="EMBL" id="TWU00010.1"/>
    </source>
</evidence>
<protein>
    <recommendedName>
        <fullName evidence="3">DUF2383 domain-containing protein</fullName>
    </recommendedName>
</protein>
<reference evidence="1 2" key="1">
    <citation type="submission" date="2019-02" db="EMBL/GenBank/DDBJ databases">
        <title>Deep-cultivation of Planctomycetes and their phenomic and genomic characterization uncovers novel biology.</title>
        <authorList>
            <person name="Wiegand S."/>
            <person name="Jogler M."/>
            <person name="Boedeker C."/>
            <person name="Pinto D."/>
            <person name="Vollmers J."/>
            <person name="Rivas-Marin E."/>
            <person name="Kohn T."/>
            <person name="Peeters S.H."/>
            <person name="Heuer A."/>
            <person name="Rast P."/>
            <person name="Oberbeckmann S."/>
            <person name="Bunk B."/>
            <person name="Jeske O."/>
            <person name="Meyerdierks A."/>
            <person name="Storesund J.E."/>
            <person name="Kallscheuer N."/>
            <person name="Luecker S."/>
            <person name="Lage O.M."/>
            <person name="Pohl T."/>
            <person name="Merkel B.J."/>
            <person name="Hornburger P."/>
            <person name="Mueller R.-W."/>
            <person name="Bruemmer F."/>
            <person name="Labrenz M."/>
            <person name="Spormann A.M."/>
            <person name="Op Den Camp H."/>
            <person name="Overmann J."/>
            <person name="Amann R."/>
            <person name="Jetten M.S.M."/>
            <person name="Mascher T."/>
            <person name="Medema M.H."/>
            <person name="Devos D.P."/>
            <person name="Kaster A.-K."/>
            <person name="Ovreas L."/>
            <person name="Rohde M."/>
            <person name="Galperin M.Y."/>
            <person name="Jogler C."/>
        </authorList>
    </citation>
    <scope>NUCLEOTIDE SEQUENCE [LARGE SCALE GENOMIC DNA]</scope>
    <source>
        <strain evidence="1 2">Pla108</strain>
    </source>
</reference>
<comment type="caution">
    <text evidence="1">The sequence shown here is derived from an EMBL/GenBank/DDBJ whole genome shotgun (WGS) entry which is preliminary data.</text>
</comment>
<dbReference type="EMBL" id="SJPR01000001">
    <property type="protein sequence ID" value="TWU00010.1"/>
    <property type="molecule type" value="Genomic_DNA"/>
</dbReference>
<name>A0A5C6AK36_9BACT</name>
<accession>A0A5C6AK36</accession>
<dbReference type="Proteomes" id="UP000317421">
    <property type="component" value="Unassembled WGS sequence"/>
</dbReference>
<dbReference type="AlphaFoldDB" id="A0A5C6AK36"/>
<gene>
    <name evidence="1" type="ORF">Pla108_09530</name>
</gene>